<evidence type="ECO:0000256" key="3">
    <source>
        <dbReference type="ARBA" id="ARBA00023136"/>
    </source>
</evidence>
<evidence type="ECO:0000256" key="1">
    <source>
        <dbReference type="ARBA" id="ARBA00004180"/>
    </source>
</evidence>
<evidence type="ECO:0000256" key="5">
    <source>
        <dbReference type="ARBA" id="ARBA00023329"/>
    </source>
</evidence>
<evidence type="ECO:0000256" key="2">
    <source>
        <dbReference type="ARBA" id="ARBA00005263"/>
    </source>
</evidence>
<reference evidence="8" key="1">
    <citation type="submission" date="2022-11" db="EMBL/GenBank/DDBJ databases">
        <title>Centuries of genome instability and evolution in soft-shell clam transmissible cancer (bioRxiv).</title>
        <authorList>
            <person name="Hart S.F.M."/>
            <person name="Yonemitsu M.A."/>
            <person name="Giersch R.M."/>
            <person name="Beal B.F."/>
            <person name="Arriagada G."/>
            <person name="Davis B.W."/>
            <person name="Ostrander E.A."/>
            <person name="Goff S.P."/>
            <person name="Metzger M.J."/>
        </authorList>
    </citation>
    <scope>NUCLEOTIDE SEQUENCE</scope>
    <source>
        <strain evidence="8">MELC-2E11</strain>
        <tissue evidence="8">Siphon/mantle</tissue>
    </source>
</reference>
<comment type="similarity">
    <text evidence="2 6">Belongs to the clathrin light chain family.</text>
</comment>
<dbReference type="Proteomes" id="UP001164746">
    <property type="component" value="Chromosome 10"/>
</dbReference>
<dbReference type="EMBL" id="CP111021">
    <property type="protein sequence ID" value="WAR17810.1"/>
    <property type="molecule type" value="Genomic_DNA"/>
</dbReference>
<dbReference type="Pfam" id="PF01086">
    <property type="entry name" value="Clathrin_lg_ch"/>
    <property type="match status" value="1"/>
</dbReference>
<organism evidence="8 9">
    <name type="scientific">Mya arenaria</name>
    <name type="common">Soft-shell clam</name>
    <dbReference type="NCBI Taxonomy" id="6604"/>
    <lineage>
        <taxon>Eukaryota</taxon>
        <taxon>Metazoa</taxon>
        <taxon>Spiralia</taxon>
        <taxon>Lophotrochozoa</taxon>
        <taxon>Mollusca</taxon>
        <taxon>Bivalvia</taxon>
        <taxon>Autobranchia</taxon>
        <taxon>Heteroconchia</taxon>
        <taxon>Euheterodonta</taxon>
        <taxon>Imparidentia</taxon>
        <taxon>Neoheterodontei</taxon>
        <taxon>Myida</taxon>
        <taxon>Myoidea</taxon>
        <taxon>Myidae</taxon>
        <taxon>Mya</taxon>
    </lineage>
</organism>
<evidence type="ECO:0000313" key="9">
    <source>
        <dbReference type="Proteomes" id="UP001164746"/>
    </source>
</evidence>
<feature type="compositionally biased region" description="Basic and acidic residues" evidence="7">
    <location>
        <begin position="24"/>
        <end position="35"/>
    </location>
</feature>
<keyword evidence="4 6" id="KW-0168">Coated pit</keyword>
<proteinExistence type="inferred from homology"/>
<keyword evidence="3 6" id="KW-0472">Membrane</keyword>
<gene>
    <name evidence="8" type="ORF">MAR_032404</name>
</gene>
<feature type="region of interest" description="Disordered" evidence="7">
    <location>
        <begin position="1"/>
        <end position="102"/>
    </location>
</feature>
<dbReference type="PROSITE" id="PS00581">
    <property type="entry name" value="CLATHRIN_LIGHT_CHN_2"/>
    <property type="match status" value="1"/>
</dbReference>
<comment type="function">
    <text evidence="6">Clathrin is the major protein of the polyhedral coat of coated pits and vesicles.</text>
</comment>
<dbReference type="PANTHER" id="PTHR10639:SF7">
    <property type="entry name" value="CLATHRIN LIGHT CHAIN"/>
    <property type="match status" value="1"/>
</dbReference>
<name>A0ABY7F6I5_MYAAR</name>
<accession>A0ABY7F6I5</accession>
<evidence type="ECO:0000256" key="6">
    <source>
        <dbReference type="RuleBase" id="RU363137"/>
    </source>
</evidence>
<dbReference type="InterPro" id="IPR000996">
    <property type="entry name" value="Clathrin_L-chain"/>
</dbReference>
<dbReference type="PANTHER" id="PTHR10639">
    <property type="entry name" value="CLATHRIN LIGHT CHAIN"/>
    <property type="match status" value="1"/>
</dbReference>
<sequence length="226" mass="25971">MADFDAFDSTPQQNTEEDPAADFLAREQDELKGLEDDNFGTEQTDTGADFFGDEQQGGDPFGQQQTDFAPSPTPGDVSQPAQFDSFDENVPSGEAETETGGYSAITQVDKQRAEPEKIKIWREENTRRIEKKDSEEKKRIEEWRDIAKKELDDWYKHHDEQLNKTKENNRESEAAFVADRDQTQPGEEWEKICRLCEFNPKNSKNTKDISRMRSILLQLKQTPLGK</sequence>
<feature type="region of interest" description="Disordered" evidence="7">
    <location>
        <begin position="164"/>
        <end position="183"/>
    </location>
</feature>
<evidence type="ECO:0000313" key="8">
    <source>
        <dbReference type="EMBL" id="WAR17810.1"/>
    </source>
</evidence>
<keyword evidence="5 6" id="KW-0968">Cytoplasmic vesicle</keyword>
<evidence type="ECO:0000256" key="7">
    <source>
        <dbReference type="SAM" id="MobiDB-lite"/>
    </source>
</evidence>
<evidence type="ECO:0000256" key="4">
    <source>
        <dbReference type="ARBA" id="ARBA00023176"/>
    </source>
</evidence>
<comment type="subcellular location">
    <subcellularLocation>
        <location evidence="1 6">Cytoplasmic vesicle membrane</location>
        <topology evidence="1 6">Peripheral membrane protein</topology>
        <orientation evidence="1 6">Cytoplasmic side</orientation>
    </subcellularLocation>
    <subcellularLocation>
        <location evidence="6">Membrane</location>
        <location evidence="6">Coated pit</location>
        <topology evidence="6">Peripheral membrane protein</topology>
        <orientation evidence="6">Cytoplasmic side</orientation>
    </subcellularLocation>
    <text evidence="6">Cytoplasmic face of coated pits and vesicles.</text>
</comment>
<protein>
    <recommendedName>
        <fullName evidence="6">Clathrin light chain</fullName>
    </recommendedName>
</protein>
<keyword evidence="9" id="KW-1185">Reference proteome</keyword>